<dbReference type="AlphaFoldDB" id="A0A1I8ELY3"/>
<dbReference type="InterPro" id="IPR053317">
    <property type="entry name" value="Tubulin_polyglutamylase"/>
</dbReference>
<dbReference type="GO" id="GO:0019098">
    <property type="term" value="P:reproductive behavior"/>
    <property type="evidence" value="ECO:0007669"/>
    <property type="project" value="UniProtKB-ARBA"/>
</dbReference>
<accession>A0A1I8ELY3</accession>
<name>A0A1I8ELY3_WUCBA</name>
<comment type="similarity">
    <text evidence="1">Belongs to the tubulin--tyrosine ligase family.</text>
</comment>
<dbReference type="PROSITE" id="PS51221">
    <property type="entry name" value="TTL"/>
    <property type="match status" value="1"/>
</dbReference>
<evidence type="ECO:0000313" key="2">
    <source>
        <dbReference type="WBParaSite" id="maker-PairedContig_2819-snap-gene-3.28-mRNA-1"/>
    </source>
</evidence>
<dbReference type="PANTHER" id="PTHR47113">
    <property type="entry name" value="LD09343P"/>
    <property type="match status" value="1"/>
</dbReference>
<proteinExistence type="inferred from homology"/>
<reference evidence="2" key="1">
    <citation type="submission" date="2016-11" db="UniProtKB">
        <authorList>
            <consortium name="WormBaseParasite"/>
        </authorList>
    </citation>
    <scope>IDENTIFICATION</scope>
    <source>
        <strain evidence="2">pt0022</strain>
    </source>
</reference>
<organism evidence="2">
    <name type="scientific">Wuchereria bancrofti</name>
    <dbReference type="NCBI Taxonomy" id="6293"/>
    <lineage>
        <taxon>Eukaryota</taxon>
        <taxon>Metazoa</taxon>
        <taxon>Ecdysozoa</taxon>
        <taxon>Nematoda</taxon>
        <taxon>Chromadorea</taxon>
        <taxon>Rhabditida</taxon>
        <taxon>Spirurina</taxon>
        <taxon>Spiruromorpha</taxon>
        <taxon>Filarioidea</taxon>
        <taxon>Onchocercidae</taxon>
        <taxon>Wuchereria</taxon>
    </lineage>
</organism>
<dbReference type="PANTHER" id="PTHR47113:SF1">
    <property type="entry name" value="LD09343P"/>
    <property type="match status" value="1"/>
</dbReference>
<evidence type="ECO:0000256" key="1">
    <source>
        <dbReference type="ARBA" id="ARBA00006820"/>
    </source>
</evidence>
<dbReference type="Pfam" id="PF03133">
    <property type="entry name" value="TTL"/>
    <property type="match status" value="1"/>
</dbReference>
<dbReference type="Gene3D" id="3.30.470.20">
    <property type="entry name" value="ATP-grasp fold, B domain"/>
    <property type="match status" value="1"/>
</dbReference>
<dbReference type="InterPro" id="IPR004344">
    <property type="entry name" value="TTL/TTLL_fam"/>
</dbReference>
<protein>
    <submittedName>
        <fullName evidence="2">Uncharacterized protein</fullName>
    </submittedName>
</protein>
<sequence length="246" mass="28930">MVNLLCLRTNLDEIRNLRNYFPHVIKIFENLGYKLYIDKLPENVPFDVLKIPKVFDLPAKRDEFLNYANAHPNKLWVKKKNEHHGIRIGNVKVFYLSDNDSFIHEYISSPFLIDNCKFDIVLPLLALTWQMCCCVFVPKITNQLMLTINTSDNYTPRWEMPSLKKHYSEQQMTFRHAFNAYIAELGNDSNLIWNRIKEIIALLCRSFFELSRFDFVLDKDLNVYLMELCKSSFSVKNGKSTSGMPI</sequence>
<dbReference type="WBParaSite" id="maker-PairedContig_2819-snap-gene-3.28-mRNA-1">
    <property type="protein sequence ID" value="maker-PairedContig_2819-snap-gene-3.28-mRNA-1"/>
    <property type="gene ID" value="maker-PairedContig_2819-snap-gene-3.28"/>
</dbReference>